<proteinExistence type="predicted"/>
<accession>A0ABX0IZX2</accession>
<dbReference type="Proteomes" id="UP001165962">
    <property type="component" value="Unassembled WGS sequence"/>
</dbReference>
<reference evidence="2" key="1">
    <citation type="submission" date="2020-03" db="EMBL/GenBank/DDBJ databases">
        <title>Draft sequencing of Paenibacilllus sp. S3N08.</title>
        <authorList>
            <person name="Kim D.-U."/>
        </authorList>
    </citation>
    <scope>NUCLEOTIDE SEQUENCE</scope>
    <source>
        <strain evidence="2">S3N08</strain>
    </source>
</reference>
<feature type="compositionally biased region" description="Basic and acidic residues" evidence="1">
    <location>
        <begin position="1"/>
        <end position="13"/>
    </location>
</feature>
<dbReference type="RefSeq" id="WP_166147622.1">
    <property type="nucleotide sequence ID" value="NZ_JAAOIW010000002.1"/>
</dbReference>
<gene>
    <name evidence="2" type="ORF">G9U52_06880</name>
</gene>
<organism evidence="2 3">
    <name type="scientific">Paenibacillus agricola</name>
    <dbReference type="NCBI Taxonomy" id="2716264"/>
    <lineage>
        <taxon>Bacteria</taxon>
        <taxon>Bacillati</taxon>
        <taxon>Bacillota</taxon>
        <taxon>Bacilli</taxon>
        <taxon>Bacillales</taxon>
        <taxon>Paenibacillaceae</taxon>
        <taxon>Paenibacillus</taxon>
    </lineage>
</organism>
<comment type="caution">
    <text evidence="2">The sequence shown here is derived from an EMBL/GenBank/DDBJ whole genome shotgun (WGS) entry which is preliminary data.</text>
</comment>
<sequence>MHEVRQASDDKPPKPIGGITGSRAVASRNVLAAAFFVTLELDRLADGLYRGETQERWLPKRMLAAY</sequence>
<dbReference type="EMBL" id="JAAOIW010000002">
    <property type="protein sequence ID" value="NHN29557.1"/>
    <property type="molecule type" value="Genomic_DNA"/>
</dbReference>
<keyword evidence="3" id="KW-1185">Reference proteome</keyword>
<evidence type="ECO:0000313" key="2">
    <source>
        <dbReference type="EMBL" id="NHN29557.1"/>
    </source>
</evidence>
<protein>
    <submittedName>
        <fullName evidence="2">Uncharacterized protein</fullName>
    </submittedName>
</protein>
<name>A0ABX0IZX2_9BACL</name>
<feature type="region of interest" description="Disordered" evidence="1">
    <location>
        <begin position="1"/>
        <end position="21"/>
    </location>
</feature>
<evidence type="ECO:0000256" key="1">
    <source>
        <dbReference type="SAM" id="MobiDB-lite"/>
    </source>
</evidence>
<evidence type="ECO:0000313" key="3">
    <source>
        <dbReference type="Proteomes" id="UP001165962"/>
    </source>
</evidence>